<dbReference type="Pfam" id="PF00149">
    <property type="entry name" value="Metallophos"/>
    <property type="match status" value="1"/>
</dbReference>
<keyword evidence="11" id="KW-0464">Manganese</keyword>
<dbReference type="GO" id="GO:0000398">
    <property type="term" value="P:mRNA splicing, via spliceosome"/>
    <property type="evidence" value="ECO:0007669"/>
    <property type="project" value="TreeGrafter"/>
</dbReference>
<evidence type="ECO:0000256" key="13">
    <source>
        <dbReference type="SAM" id="MobiDB-lite"/>
    </source>
</evidence>
<dbReference type="GO" id="GO:0046872">
    <property type="term" value="F:metal ion binding"/>
    <property type="evidence" value="ECO:0007669"/>
    <property type="project" value="UniProtKB-KW"/>
</dbReference>
<evidence type="ECO:0000256" key="1">
    <source>
        <dbReference type="ARBA" id="ARBA00001936"/>
    </source>
</evidence>
<dbReference type="FunFam" id="3.60.21.10:FF:000035">
    <property type="entry name" value="Lariat debranching enzyme"/>
    <property type="match status" value="1"/>
</dbReference>
<evidence type="ECO:0000256" key="2">
    <source>
        <dbReference type="ARBA" id="ARBA00001947"/>
    </source>
</evidence>
<dbReference type="InterPro" id="IPR029052">
    <property type="entry name" value="Metallo-depent_PP-like"/>
</dbReference>
<evidence type="ECO:0000256" key="9">
    <source>
        <dbReference type="ARBA" id="ARBA00022833"/>
    </source>
</evidence>
<keyword evidence="9" id="KW-0862">Zinc</keyword>
<dbReference type="InterPro" id="IPR004843">
    <property type="entry name" value="Calcineurin-like_PHP"/>
</dbReference>
<protein>
    <submittedName>
        <fullName evidence="15">Metallo-dependent phosphatase-like protein</fullName>
    </submittedName>
</protein>
<evidence type="ECO:0000256" key="4">
    <source>
        <dbReference type="ARBA" id="ARBA00004123"/>
    </source>
</evidence>
<evidence type="ECO:0000256" key="8">
    <source>
        <dbReference type="ARBA" id="ARBA00022801"/>
    </source>
</evidence>
<feature type="compositionally biased region" description="Low complexity" evidence="13">
    <location>
        <begin position="278"/>
        <end position="287"/>
    </location>
</feature>
<reference evidence="16" key="1">
    <citation type="journal article" date="2018" name="Nat. Microbiol.">
        <title>Leveraging single-cell genomics to expand the fungal tree of life.</title>
        <authorList>
            <person name="Ahrendt S.R."/>
            <person name="Quandt C.A."/>
            <person name="Ciobanu D."/>
            <person name="Clum A."/>
            <person name="Salamov A."/>
            <person name="Andreopoulos B."/>
            <person name="Cheng J.F."/>
            <person name="Woyke T."/>
            <person name="Pelin A."/>
            <person name="Henrissat B."/>
            <person name="Reynolds N.K."/>
            <person name="Benny G.L."/>
            <person name="Smith M.E."/>
            <person name="James T.Y."/>
            <person name="Grigoriev I.V."/>
        </authorList>
    </citation>
    <scope>NUCLEOTIDE SEQUENCE [LARGE SCALE GENOMIC DNA]</scope>
    <source>
        <strain evidence="16">RSA 1356</strain>
    </source>
</reference>
<dbReference type="OrthoDB" id="407609at2759"/>
<dbReference type="EMBL" id="KZ992468">
    <property type="protein sequence ID" value="RKP10142.1"/>
    <property type="molecule type" value="Genomic_DNA"/>
</dbReference>
<comment type="cofactor">
    <cofactor evidence="1">
        <name>Mn(2+)</name>
        <dbReference type="ChEBI" id="CHEBI:29035"/>
    </cofactor>
</comment>
<evidence type="ECO:0000259" key="14">
    <source>
        <dbReference type="SMART" id="SM01124"/>
    </source>
</evidence>
<evidence type="ECO:0000256" key="11">
    <source>
        <dbReference type="ARBA" id="ARBA00023211"/>
    </source>
</evidence>
<dbReference type="InterPro" id="IPR007708">
    <property type="entry name" value="DBR1_C"/>
</dbReference>
<dbReference type="STRING" id="78915.A0A4P9XVS1"/>
<evidence type="ECO:0000313" key="15">
    <source>
        <dbReference type="EMBL" id="RKP10142.1"/>
    </source>
</evidence>
<keyword evidence="6" id="KW-0507">mRNA processing</keyword>
<dbReference type="GO" id="GO:0005634">
    <property type="term" value="C:nucleus"/>
    <property type="evidence" value="ECO:0007669"/>
    <property type="project" value="UniProtKB-SubCell"/>
</dbReference>
<accession>A0A4P9XVS1</accession>
<evidence type="ECO:0000256" key="12">
    <source>
        <dbReference type="ARBA" id="ARBA00023242"/>
    </source>
</evidence>
<keyword evidence="10" id="KW-0408">Iron</keyword>
<gene>
    <name evidence="15" type="ORF">THASP1DRAFT_13257</name>
</gene>
<evidence type="ECO:0000313" key="16">
    <source>
        <dbReference type="Proteomes" id="UP000271241"/>
    </source>
</evidence>
<organism evidence="15 16">
    <name type="scientific">Thamnocephalis sphaerospora</name>
    <dbReference type="NCBI Taxonomy" id="78915"/>
    <lineage>
        <taxon>Eukaryota</taxon>
        <taxon>Fungi</taxon>
        <taxon>Fungi incertae sedis</taxon>
        <taxon>Zoopagomycota</taxon>
        <taxon>Zoopagomycotina</taxon>
        <taxon>Zoopagomycetes</taxon>
        <taxon>Zoopagales</taxon>
        <taxon>Sigmoideomycetaceae</taxon>
        <taxon>Thamnocephalis</taxon>
    </lineage>
</organism>
<dbReference type="CDD" id="cd00844">
    <property type="entry name" value="MPP_Dbr1_N"/>
    <property type="match status" value="1"/>
</dbReference>
<proteinExistence type="inferred from homology"/>
<dbReference type="Pfam" id="PF05011">
    <property type="entry name" value="DBR1"/>
    <property type="match status" value="1"/>
</dbReference>
<dbReference type="PANTHER" id="PTHR12849:SF0">
    <property type="entry name" value="LARIAT DEBRANCHING ENZYME"/>
    <property type="match status" value="1"/>
</dbReference>
<evidence type="ECO:0000256" key="3">
    <source>
        <dbReference type="ARBA" id="ARBA00001954"/>
    </source>
</evidence>
<dbReference type="AlphaFoldDB" id="A0A4P9XVS1"/>
<feature type="domain" description="Lariat debranching enzyme C-terminal" evidence="14">
    <location>
        <begin position="294"/>
        <end position="371"/>
    </location>
</feature>
<dbReference type="PANTHER" id="PTHR12849">
    <property type="entry name" value="RNA LARIAT DEBRANCHING ENZYME"/>
    <property type="match status" value="1"/>
</dbReference>
<dbReference type="Proteomes" id="UP000271241">
    <property type="component" value="Unassembled WGS sequence"/>
</dbReference>
<dbReference type="GO" id="GO:0008419">
    <property type="term" value="F:RNA lariat debranching enzyme activity"/>
    <property type="evidence" value="ECO:0007669"/>
    <property type="project" value="UniProtKB-ARBA"/>
</dbReference>
<dbReference type="Gene3D" id="3.60.21.10">
    <property type="match status" value="1"/>
</dbReference>
<dbReference type="SMART" id="SM01124">
    <property type="entry name" value="DBR1"/>
    <property type="match status" value="1"/>
</dbReference>
<evidence type="ECO:0000256" key="10">
    <source>
        <dbReference type="ARBA" id="ARBA00023004"/>
    </source>
</evidence>
<evidence type="ECO:0000256" key="5">
    <source>
        <dbReference type="ARBA" id="ARBA00006045"/>
    </source>
</evidence>
<evidence type="ECO:0000256" key="7">
    <source>
        <dbReference type="ARBA" id="ARBA00022723"/>
    </source>
</evidence>
<keyword evidence="7" id="KW-0479">Metal-binding</keyword>
<feature type="region of interest" description="Disordered" evidence="13">
    <location>
        <begin position="236"/>
        <end position="301"/>
    </location>
</feature>
<dbReference type="SUPFAM" id="SSF56300">
    <property type="entry name" value="Metallo-dependent phosphatases"/>
    <property type="match status" value="1"/>
</dbReference>
<comment type="cofactor">
    <cofactor evidence="3">
        <name>Fe(2+)</name>
        <dbReference type="ChEBI" id="CHEBI:29033"/>
    </cofactor>
</comment>
<comment type="cofactor">
    <cofactor evidence="2">
        <name>Zn(2+)</name>
        <dbReference type="ChEBI" id="CHEBI:29105"/>
    </cofactor>
</comment>
<sequence length="373" mass="41741">IAVEGCGHGQLDAIYAEIGRRERALGERVSLLIICGDFQAVRNHADLASLACPPKYRQLGDFHRYYTGERLAPVPTLFIGGNHEASNHMQELFYGGWVCPNIYYLGAAGVVRFGGLRIAGLSGIFKQHDYHKGHFERPPYDRRTERSVYHVRAYDVARLAQLRERVDIMASHDWPRGIEQYGDTADLLRKKKFFTKEVQQNCLGSPPNEFLLHHLRPHWWFSGHLHVRFTATVQHPPDVPDTSAGTSDAPSEAKRPKSGSGNPDAIALDMSDDDGSDADSASTAADAVPTEDNLPKSPERFPQTNFVALDKCLPRRAFLEIVDVEMHNPLPDAAETPKFEYDPEWLAVLRATRPYMSMTVAQPEIPGGEAMQR</sequence>
<keyword evidence="8" id="KW-0378">Hydrolase</keyword>
<evidence type="ECO:0000256" key="6">
    <source>
        <dbReference type="ARBA" id="ARBA00022664"/>
    </source>
</evidence>
<dbReference type="InterPro" id="IPR041816">
    <property type="entry name" value="Dbr1_N"/>
</dbReference>
<keyword evidence="12" id="KW-0539">Nucleus</keyword>
<comment type="similarity">
    <text evidence="5">Belongs to the lariat debranching enzyme family.</text>
</comment>
<keyword evidence="16" id="KW-1185">Reference proteome</keyword>
<feature type="non-terminal residue" evidence="15">
    <location>
        <position position="1"/>
    </location>
</feature>
<comment type="subcellular location">
    <subcellularLocation>
        <location evidence="4">Nucleus</location>
    </subcellularLocation>
</comment>
<name>A0A4P9XVS1_9FUNG</name>